<evidence type="ECO:0000256" key="1">
    <source>
        <dbReference type="PROSITE-ProRule" id="PRU00169"/>
    </source>
</evidence>
<dbReference type="Pfam" id="PF00072">
    <property type="entry name" value="Response_reg"/>
    <property type="match status" value="1"/>
</dbReference>
<dbReference type="SMART" id="SM00448">
    <property type="entry name" value="REC"/>
    <property type="match status" value="1"/>
</dbReference>
<keyword evidence="4" id="KW-1185">Reference proteome</keyword>
<dbReference type="RefSeq" id="WP_168678952.1">
    <property type="nucleotide sequence ID" value="NZ_JAAXOY010000238.1"/>
</dbReference>
<gene>
    <name evidence="3" type="ORF">HGA02_10460</name>
</gene>
<accession>A0ABX1K332</accession>
<sequence length="147" mass="15818">MSRIRVLVVDDSVVVRRIVSDVLGQDRRIEVVGIAANGRLALAKVEQLQPDLVTMDVEMPEMDGIETVAALRARGDRMPIIMFSTLTERGATATLDALAAGATDYVTKPTGTASVHEALARVAHDLIPRIVALVPRTEDVVDVPARP</sequence>
<dbReference type="SUPFAM" id="SSF52172">
    <property type="entry name" value="CheY-like"/>
    <property type="match status" value="1"/>
</dbReference>
<feature type="modified residue" description="4-aspartylphosphate" evidence="1">
    <location>
        <position position="56"/>
    </location>
</feature>
<dbReference type="PANTHER" id="PTHR42872:SF3">
    <property type="entry name" value="PROTEIN-GLUTAMATE METHYLESTERASE_PROTEIN-GLUTAMINE GLUTAMINASE 1"/>
    <property type="match status" value="1"/>
</dbReference>
<evidence type="ECO:0000313" key="4">
    <source>
        <dbReference type="Proteomes" id="UP000777774"/>
    </source>
</evidence>
<feature type="domain" description="Response regulatory" evidence="2">
    <location>
        <begin position="5"/>
        <end position="123"/>
    </location>
</feature>
<dbReference type="CDD" id="cd17541">
    <property type="entry name" value="REC_CheB-like"/>
    <property type="match status" value="1"/>
</dbReference>
<dbReference type="PROSITE" id="PS50110">
    <property type="entry name" value="RESPONSE_REGULATORY"/>
    <property type="match status" value="1"/>
</dbReference>
<keyword evidence="1" id="KW-0597">Phosphoprotein</keyword>
<protein>
    <submittedName>
        <fullName evidence="3">Response regulator</fullName>
    </submittedName>
</protein>
<dbReference type="Proteomes" id="UP000777774">
    <property type="component" value="Unassembled WGS sequence"/>
</dbReference>
<comment type="caution">
    <text evidence="3">The sequence shown here is derived from an EMBL/GenBank/DDBJ whole genome shotgun (WGS) entry which is preliminary data.</text>
</comment>
<name>A0ABX1K332_9CELL</name>
<reference evidence="3 4" key="1">
    <citation type="submission" date="2020-04" db="EMBL/GenBank/DDBJ databases">
        <title>MicrobeNet Type strains.</title>
        <authorList>
            <person name="Nicholson A.C."/>
        </authorList>
    </citation>
    <scope>NUCLEOTIDE SEQUENCE [LARGE SCALE GENOMIC DNA]</scope>
    <source>
        <strain evidence="3 4">ATCC BAA-787</strain>
    </source>
</reference>
<feature type="non-terminal residue" evidence="3">
    <location>
        <position position="147"/>
    </location>
</feature>
<proteinExistence type="predicted"/>
<dbReference type="InterPro" id="IPR001789">
    <property type="entry name" value="Sig_transdc_resp-reg_receiver"/>
</dbReference>
<dbReference type="EMBL" id="JAAXOY010000238">
    <property type="protein sequence ID" value="NKY39936.1"/>
    <property type="molecule type" value="Genomic_DNA"/>
</dbReference>
<dbReference type="Gene3D" id="3.40.50.2300">
    <property type="match status" value="1"/>
</dbReference>
<dbReference type="PANTHER" id="PTHR42872">
    <property type="entry name" value="PROTEIN-GLUTAMATE METHYLESTERASE/PROTEIN-GLUTAMINE GLUTAMINASE"/>
    <property type="match status" value="1"/>
</dbReference>
<organism evidence="3 4">
    <name type="scientific">Cellulomonas septica</name>
    <dbReference type="NCBI Taxonomy" id="285080"/>
    <lineage>
        <taxon>Bacteria</taxon>
        <taxon>Bacillati</taxon>
        <taxon>Actinomycetota</taxon>
        <taxon>Actinomycetes</taxon>
        <taxon>Micrococcales</taxon>
        <taxon>Cellulomonadaceae</taxon>
        <taxon>Cellulomonas</taxon>
    </lineage>
</organism>
<evidence type="ECO:0000259" key="2">
    <source>
        <dbReference type="PROSITE" id="PS50110"/>
    </source>
</evidence>
<evidence type="ECO:0000313" key="3">
    <source>
        <dbReference type="EMBL" id="NKY39936.1"/>
    </source>
</evidence>
<dbReference type="InterPro" id="IPR011006">
    <property type="entry name" value="CheY-like_superfamily"/>
</dbReference>